<evidence type="ECO:0000313" key="1">
    <source>
        <dbReference type="EMBL" id="WAA08800.1"/>
    </source>
</evidence>
<dbReference type="InterPro" id="IPR021243">
    <property type="entry name" value="DUF2804"/>
</dbReference>
<reference evidence="1" key="1">
    <citation type="submission" date="2022-09" db="EMBL/GenBank/DDBJ databases">
        <title>Complete Genomes of Fervidibacillus albus and Fervidibacillus halotolerans isolated from tidal flat sediments.</title>
        <authorList>
            <person name="Kwon K.K."/>
            <person name="Yang S.-H."/>
            <person name="Park M.J."/>
            <person name="Oh H.-M."/>
        </authorList>
    </citation>
    <scope>NUCLEOTIDE SEQUENCE</scope>
    <source>
        <strain evidence="1">MEBiC13591</strain>
    </source>
</reference>
<dbReference type="PANTHER" id="PTHR35868">
    <property type="entry name" value="DUF2804 DOMAIN-CONTAINING PROTEIN-RELATED"/>
    <property type="match status" value="1"/>
</dbReference>
<name>A0A9E8LSI9_9BACI</name>
<dbReference type="Proteomes" id="UP001164718">
    <property type="component" value="Chromosome"/>
</dbReference>
<evidence type="ECO:0000313" key="2">
    <source>
        <dbReference type="Proteomes" id="UP001164718"/>
    </source>
</evidence>
<protein>
    <submittedName>
        <fullName evidence="1">DUF2804 domain-containing protein</fullName>
    </submittedName>
</protein>
<dbReference type="KEGG" id="faf:OE104_09255"/>
<gene>
    <name evidence="1" type="ORF">OE104_09255</name>
</gene>
<dbReference type="AlphaFoldDB" id="A0A9E8LSI9"/>
<dbReference type="EMBL" id="CP106878">
    <property type="protein sequence ID" value="WAA08800.1"/>
    <property type="molecule type" value="Genomic_DNA"/>
</dbReference>
<proteinExistence type="predicted"/>
<keyword evidence="2" id="KW-1185">Reference proteome</keyword>
<sequence>MQREIKKQMRLLNEKGELMTRGYATKPLLEYCREDIRASKWRIKEWDYYLVTNEDYAVALTVADNGYIGFLSVSLIDFQRRWFKTTSMIKPFTFGKLNLPASSNEGDIEYKDARIEMNFSHEGKKRLLKCIMKKFYNRKDFHCEFVLSDEPRDSMIIAIPFQNKKHAFYYNRKINCMTADGKAYLGDKVYEFPPDRSFGTFDWGRGVWPYKNTWYWGSASGIINGKKFGFNIGYGFGDTSMATENMLFYDGFAHKLEEVTFHIPKRGKTFAYMDSWTFSSSDGRFEMNFQPIIDRNDSTSIGFISSDQHQVFGYFTGRAVLDNGEAIEVKNLLGFAERVVNRW</sequence>
<dbReference type="PANTHER" id="PTHR35868:SF3">
    <property type="entry name" value="DUF2804 DOMAIN-CONTAINING PROTEIN"/>
    <property type="match status" value="1"/>
</dbReference>
<dbReference type="RefSeq" id="WP_275416582.1">
    <property type="nucleotide sequence ID" value="NZ_CP106878.1"/>
</dbReference>
<accession>A0A9E8LSI9</accession>
<organism evidence="1 2">
    <name type="scientific">Fervidibacillus albus</name>
    <dbReference type="NCBI Taxonomy" id="2980026"/>
    <lineage>
        <taxon>Bacteria</taxon>
        <taxon>Bacillati</taxon>
        <taxon>Bacillota</taxon>
        <taxon>Bacilli</taxon>
        <taxon>Bacillales</taxon>
        <taxon>Bacillaceae</taxon>
        <taxon>Fervidibacillus</taxon>
    </lineage>
</organism>
<dbReference type="Pfam" id="PF10974">
    <property type="entry name" value="DUF2804"/>
    <property type="match status" value="1"/>
</dbReference>